<dbReference type="InterPro" id="IPR005123">
    <property type="entry name" value="Oxoglu/Fe-dep_dioxygenase_dom"/>
</dbReference>
<dbReference type="AlphaFoldDB" id="A0A7S2BWW0"/>
<feature type="domain" description="Fe2OG dioxygenase" evidence="8">
    <location>
        <begin position="253"/>
        <end position="384"/>
    </location>
</feature>
<keyword evidence="7" id="KW-0812">Transmembrane</keyword>
<dbReference type="SMART" id="SM00702">
    <property type="entry name" value="P4Hc"/>
    <property type="match status" value="1"/>
</dbReference>
<dbReference type="PROSITE" id="PS51471">
    <property type="entry name" value="FE2OG_OXY"/>
    <property type="match status" value="1"/>
</dbReference>
<dbReference type="PANTHER" id="PTHR10869">
    <property type="entry name" value="PROLYL 4-HYDROXYLASE ALPHA SUBUNIT"/>
    <property type="match status" value="1"/>
</dbReference>
<dbReference type="GO" id="GO:0004656">
    <property type="term" value="F:procollagen-proline 4-dioxygenase activity"/>
    <property type="evidence" value="ECO:0007669"/>
    <property type="project" value="TreeGrafter"/>
</dbReference>
<name>A0A7S2BWW0_9EUKA</name>
<dbReference type="PANTHER" id="PTHR10869:SF246">
    <property type="entry name" value="TRANSMEMBRANE PROLYL 4-HYDROXYLASE"/>
    <property type="match status" value="1"/>
</dbReference>
<evidence type="ECO:0000256" key="6">
    <source>
        <dbReference type="SAM" id="MobiDB-lite"/>
    </source>
</evidence>
<evidence type="ECO:0000256" key="3">
    <source>
        <dbReference type="ARBA" id="ARBA00022964"/>
    </source>
</evidence>
<dbReference type="GO" id="GO:0005783">
    <property type="term" value="C:endoplasmic reticulum"/>
    <property type="evidence" value="ECO:0007669"/>
    <property type="project" value="TreeGrafter"/>
</dbReference>
<evidence type="ECO:0000313" key="9">
    <source>
        <dbReference type="EMBL" id="CAD9408921.1"/>
    </source>
</evidence>
<evidence type="ECO:0000256" key="1">
    <source>
        <dbReference type="ARBA" id="ARBA00001961"/>
    </source>
</evidence>
<proteinExistence type="predicted"/>
<keyword evidence="7" id="KW-1133">Transmembrane helix</keyword>
<gene>
    <name evidence="9" type="ORF">CBRE1094_LOCUS4656</name>
</gene>
<reference evidence="9" key="1">
    <citation type="submission" date="2021-01" db="EMBL/GenBank/DDBJ databases">
        <authorList>
            <person name="Corre E."/>
            <person name="Pelletier E."/>
            <person name="Niang G."/>
            <person name="Scheremetjew M."/>
            <person name="Finn R."/>
            <person name="Kale V."/>
            <person name="Holt S."/>
            <person name="Cochrane G."/>
            <person name="Meng A."/>
            <person name="Brown T."/>
            <person name="Cohen L."/>
        </authorList>
    </citation>
    <scope>NUCLEOTIDE SEQUENCE</scope>
    <source>
        <strain evidence="9">UTEX LB 985</strain>
    </source>
</reference>
<dbReference type="Pfam" id="PF13640">
    <property type="entry name" value="2OG-FeII_Oxy_3"/>
    <property type="match status" value="1"/>
</dbReference>
<keyword evidence="7" id="KW-0472">Membrane</keyword>
<sequence length="404" mass="44935">MGKRKKPRDAVAAASNKQWQLSLGFAAAVAVVLAAAFAWFWQDAGAVQFLSVMPNGGNESVPRVLLSFHSWRDELHEQYPEAQHIALWDVEGNMVAWSNVNGSSLAPGESGGRFSDELSAVTDDHPFMWSPSREDRYVDVGPSSYGSPSRRFVKLQTISDEPRVFMAHNVLTVEECDALRIAGSPHLEGSISYVQGEAVAREENQERRRQQPRTSSTAWLRPEKMSALDASTLRLVRSAQDRLRALSRLDLRYAENMQVLKYEAGDHYHYHLDNGGAAHIKGRALTALVYLNDDFEGGETNWPLGGIGAKPDLSGVNTRHVYQLRQHFNGCQTAVGTTLRPKRGAVALFYTLRPNSHEQDWTAWHGSCDVTKGVKWAANFWWNLNLMKEKSPHAPRSAGAGPSE</sequence>
<evidence type="ECO:0000256" key="5">
    <source>
        <dbReference type="ARBA" id="ARBA00023004"/>
    </source>
</evidence>
<dbReference type="GO" id="GO:0005506">
    <property type="term" value="F:iron ion binding"/>
    <property type="evidence" value="ECO:0007669"/>
    <property type="project" value="InterPro"/>
</dbReference>
<evidence type="ECO:0000256" key="7">
    <source>
        <dbReference type="SAM" id="Phobius"/>
    </source>
</evidence>
<feature type="transmembrane region" description="Helical" evidence="7">
    <location>
        <begin position="21"/>
        <end position="41"/>
    </location>
</feature>
<dbReference type="InterPro" id="IPR045054">
    <property type="entry name" value="P4HA-like"/>
</dbReference>
<protein>
    <recommendedName>
        <fullName evidence="8">Fe2OG dioxygenase domain-containing protein</fullName>
    </recommendedName>
</protein>
<keyword evidence="5" id="KW-0408">Iron</keyword>
<accession>A0A7S2BWW0</accession>
<dbReference type="InterPro" id="IPR044862">
    <property type="entry name" value="Pro_4_hyd_alph_FE2OG_OXY"/>
</dbReference>
<dbReference type="Gene3D" id="2.60.120.620">
    <property type="entry name" value="q2cbj1_9rhob like domain"/>
    <property type="match status" value="1"/>
</dbReference>
<keyword evidence="2" id="KW-0479">Metal-binding</keyword>
<dbReference type="InterPro" id="IPR006620">
    <property type="entry name" value="Pro_4_hyd_alph"/>
</dbReference>
<evidence type="ECO:0000256" key="4">
    <source>
        <dbReference type="ARBA" id="ARBA00023002"/>
    </source>
</evidence>
<keyword evidence="3" id="KW-0223">Dioxygenase</keyword>
<keyword evidence="4" id="KW-0560">Oxidoreductase</keyword>
<dbReference type="EMBL" id="HBGU01008533">
    <property type="protein sequence ID" value="CAD9408921.1"/>
    <property type="molecule type" value="Transcribed_RNA"/>
</dbReference>
<evidence type="ECO:0000259" key="8">
    <source>
        <dbReference type="PROSITE" id="PS51471"/>
    </source>
</evidence>
<feature type="compositionally biased region" description="Basic and acidic residues" evidence="6">
    <location>
        <begin position="199"/>
        <end position="209"/>
    </location>
</feature>
<evidence type="ECO:0000256" key="2">
    <source>
        <dbReference type="ARBA" id="ARBA00022723"/>
    </source>
</evidence>
<comment type="cofactor">
    <cofactor evidence="1">
        <name>L-ascorbate</name>
        <dbReference type="ChEBI" id="CHEBI:38290"/>
    </cofactor>
</comment>
<organism evidence="9">
    <name type="scientific">Haptolina brevifila</name>
    <dbReference type="NCBI Taxonomy" id="156173"/>
    <lineage>
        <taxon>Eukaryota</taxon>
        <taxon>Haptista</taxon>
        <taxon>Haptophyta</taxon>
        <taxon>Prymnesiophyceae</taxon>
        <taxon>Prymnesiales</taxon>
        <taxon>Prymnesiaceae</taxon>
        <taxon>Haptolina</taxon>
    </lineage>
</organism>
<feature type="region of interest" description="Disordered" evidence="6">
    <location>
        <begin position="199"/>
        <end position="218"/>
    </location>
</feature>
<dbReference type="GO" id="GO:0031418">
    <property type="term" value="F:L-ascorbic acid binding"/>
    <property type="evidence" value="ECO:0007669"/>
    <property type="project" value="InterPro"/>
</dbReference>